<reference evidence="2" key="1">
    <citation type="submission" date="2016-04" db="EMBL/GenBank/DDBJ databases">
        <authorList>
            <person name="Strapagiel D."/>
            <person name="Borowka P."/>
            <person name="Marciniak B."/>
            <person name="Bakula Z."/>
            <person name="Van Ingen J."/>
            <person name="Safianowska A."/>
            <person name="Dziadek J."/>
            <person name="Jagielski T."/>
        </authorList>
    </citation>
    <scope>NUCLEOTIDE SEQUENCE [LARGE SCALE GENOMIC DNA]</scope>
    <source>
        <strain evidence="2">1010001458</strain>
    </source>
</reference>
<dbReference type="RefSeq" id="WP_075509794.1">
    <property type="nucleotide sequence ID" value="NZ_CP089224.1"/>
</dbReference>
<organism evidence="1 2">
    <name type="scientific">Mycobacterium ostraviense</name>
    <dbReference type="NCBI Taxonomy" id="2738409"/>
    <lineage>
        <taxon>Bacteria</taxon>
        <taxon>Bacillati</taxon>
        <taxon>Actinomycetota</taxon>
        <taxon>Actinomycetes</taxon>
        <taxon>Mycobacteriales</taxon>
        <taxon>Mycobacteriaceae</taxon>
        <taxon>Mycobacterium</taxon>
    </lineage>
</organism>
<dbReference type="AlphaFoldDB" id="A0A164CHZ3"/>
<evidence type="ECO:0000313" key="1">
    <source>
        <dbReference type="EMBL" id="KZS64739.1"/>
    </source>
</evidence>
<proteinExistence type="predicted"/>
<keyword evidence="2" id="KW-1185">Reference proteome</keyword>
<protein>
    <submittedName>
        <fullName evidence="1">Uncharacterized protein</fullName>
    </submittedName>
</protein>
<dbReference type="EMBL" id="LWCI01000077">
    <property type="protein sequence ID" value="KZS64739.1"/>
    <property type="molecule type" value="Genomic_DNA"/>
</dbReference>
<comment type="caution">
    <text evidence="1">The sequence shown here is derived from an EMBL/GenBank/DDBJ whole genome shotgun (WGS) entry which is preliminary data.</text>
</comment>
<gene>
    <name evidence="1" type="ORF">A4G28_12510</name>
</gene>
<evidence type="ECO:0000313" key="2">
    <source>
        <dbReference type="Proteomes" id="UP000077342"/>
    </source>
</evidence>
<accession>A0A164CHZ3</accession>
<name>A0A164CHZ3_9MYCO</name>
<dbReference type="Proteomes" id="UP000077342">
    <property type="component" value="Unassembled WGS sequence"/>
</dbReference>
<sequence length="109" mass="11632">MVGITDVTVTDAGLPPELTSLRAWVACIADARSVTDYTRILQEAGLRIRHVESHDQSLLDMIDRIDARITALAIAAPDTLADNGIQPDSVHALTALARSEVQADDSATP</sequence>